<evidence type="ECO:0000313" key="5">
    <source>
        <dbReference type="Proteomes" id="UP001209746"/>
    </source>
</evidence>
<accession>A0AAE3LK09</accession>
<dbReference type="EMBL" id="JAOPKC010000018">
    <property type="protein sequence ID" value="MCU4718979.1"/>
    <property type="molecule type" value="Genomic_DNA"/>
</dbReference>
<proteinExistence type="predicted"/>
<feature type="region of interest" description="Disordered" evidence="1">
    <location>
        <begin position="216"/>
        <end position="237"/>
    </location>
</feature>
<protein>
    <submittedName>
        <fullName evidence="3">Uncharacterized protein</fullName>
    </submittedName>
</protein>
<dbReference type="Proteomes" id="UP001208186">
    <property type="component" value="Unassembled WGS sequence"/>
</dbReference>
<organism evidence="3 5">
    <name type="scientific">Halapricum hydrolyticum</name>
    <dbReference type="NCBI Taxonomy" id="2979991"/>
    <lineage>
        <taxon>Archaea</taxon>
        <taxon>Methanobacteriati</taxon>
        <taxon>Methanobacteriota</taxon>
        <taxon>Stenosarchaea group</taxon>
        <taxon>Halobacteria</taxon>
        <taxon>Halobacteriales</taxon>
        <taxon>Haloarculaceae</taxon>
        <taxon>Halapricum</taxon>
    </lineage>
</organism>
<dbReference type="Proteomes" id="UP001209746">
    <property type="component" value="Unassembled WGS sequence"/>
</dbReference>
<comment type="caution">
    <text evidence="3">The sequence shown here is derived from an EMBL/GenBank/DDBJ whole genome shotgun (WGS) entry which is preliminary data.</text>
</comment>
<dbReference type="RefSeq" id="WP_315909732.1">
    <property type="nucleotide sequence ID" value="NZ_JAOPKC010000018.1"/>
</dbReference>
<name>A0AAE3LK09_9EURY</name>
<feature type="region of interest" description="Disordered" evidence="1">
    <location>
        <begin position="312"/>
        <end position="331"/>
    </location>
</feature>
<evidence type="ECO:0000313" key="3">
    <source>
        <dbReference type="EMBL" id="MCU4727908.1"/>
    </source>
</evidence>
<evidence type="ECO:0000313" key="2">
    <source>
        <dbReference type="EMBL" id="MCU4718979.1"/>
    </source>
</evidence>
<dbReference type="AlphaFoldDB" id="A0AAE3LK09"/>
<evidence type="ECO:0000313" key="4">
    <source>
        <dbReference type="Proteomes" id="UP001208186"/>
    </source>
</evidence>
<dbReference type="EMBL" id="JAOPKD010000016">
    <property type="protein sequence ID" value="MCU4727908.1"/>
    <property type="molecule type" value="Genomic_DNA"/>
</dbReference>
<keyword evidence="4" id="KW-1185">Reference proteome</keyword>
<sequence length="331" mass="36953">MTEASYEESFAGGAVTIRLEVVATNTFDITVRHDGTDLDIRRYQRVFDSGQYPRQQRATVANWIRDELSKEAETLNPDAIREDVHDWLQELKKQLDDVHLVGPDAKEIIEGTHTPVEIRPAPDENTTLHVTLDFRGQTGDLQFDVGVLVNDAAGELMNKIAHNFYGERAEVTSDDWEAIADYWADHKEVTAEVEQSGQDVIAERFLDFLADSIQPTPNRDDIENSPRTAWVDSDGEGATGTRLDIEPGMPVVWVTDDFFLDQMEAVSLTLADKSELVKKLKSSGVLHGQIRPRSWTDNGRLRVWAFKPAAVGIDPDDSHPGSEAATSEVKP</sequence>
<gene>
    <name evidence="3" type="ORF">OB914_13175</name>
    <name evidence="2" type="ORF">OB916_13060</name>
</gene>
<reference evidence="3" key="1">
    <citation type="submission" date="2023-02" db="EMBL/GenBank/DDBJ databases">
        <title>Enrichment on poylsaccharides allowed isolation of novel metabolic and taxonomic groups of Haloarchaea.</title>
        <authorList>
            <person name="Sorokin D.Y."/>
            <person name="Elcheninov A.G."/>
            <person name="Khizhniak T.V."/>
            <person name="Kolganova T.V."/>
            <person name="Kublanov I.V."/>
        </authorList>
    </citation>
    <scope>NUCLEOTIDE SEQUENCE</scope>
    <source>
        <strain evidence="2 4">HArc-curdl5-1</strain>
        <strain evidence="3">HArc-curdl7</strain>
    </source>
</reference>
<evidence type="ECO:0000256" key="1">
    <source>
        <dbReference type="SAM" id="MobiDB-lite"/>
    </source>
</evidence>